<dbReference type="AlphaFoldDB" id="A0A1F4S3V7"/>
<dbReference type="Proteomes" id="UP000177905">
    <property type="component" value="Unassembled WGS sequence"/>
</dbReference>
<protein>
    <recommendedName>
        <fullName evidence="5">Glycosyltransferase 2-like domain-containing protein</fullName>
    </recommendedName>
</protein>
<evidence type="ECO:0000256" key="4">
    <source>
        <dbReference type="ARBA" id="ARBA00022679"/>
    </source>
</evidence>
<evidence type="ECO:0000256" key="3">
    <source>
        <dbReference type="ARBA" id="ARBA00022676"/>
    </source>
</evidence>
<comment type="pathway">
    <text evidence="1">Cell wall biogenesis; cell wall polysaccharide biosynthesis.</text>
</comment>
<dbReference type="CDD" id="cd04186">
    <property type="entry name" value="GT_2_like_c"/>
    <property type="match status" value="1"/>
</dbReference>
<gene>
    <name evidence="6" type="ORF">A2290_02800</name>
</gene>
<dbReference type="EMBL" id="MEUA01000025">
    <property type="protein sequence ID" value="OGC15114.1"/>
    <property type="molecule type" value="Genomic_DNA"/>
</dbReference>
<dbReference type="PANTHER" id="PTHR43179">
    <property type="entry name" value="RHAMNOSYLTRANSFERASE WBBL"/>
    <property type="match status" value="1"/>
</dbReference>
<evidence type="ECO:0000256" key="1">
    <source>
        <dbReference type="ARBA" id="ARBA00004776"/>
    </source>
</evidence>
<accession>A0A1F4S3V7</accession>
<dbReference type="Gene3D" id="3.90.550.10">
    <property type="entry name" value="Spore Coat Polysaccharide Biosynthesis Protein SpsA, Chain A"/>
    <property type="match status" value="1"/>
</dbReference>
<keyword evidence="4" id="KW-0808">Transferase</keyword>
<dbReference type="SUPFAM" id="SSF53448">
    <property type="entry name" value="Nucleotide-diphospho-sugar transferases"/>
    <property type="match status" value="1"/>
</dbReference>
<dbReference type="InterPro" id="IPR001173">
    <property type="entry name" value="Glyco_trans_2-like"/>
</dbReference>
<dbReference type="InterPro" id="IPR029044">
    <property type="entry name" value="Nucleotide-diphossugar_trans"/>
</dbReference>
<evidence type="ECO:0000313" key="6">
    <source>
        <dbReference type="EMBL" id="OGC15114.1"/>
    </source>
</evidence>
<comment type="caution">
    <text evidence="6">The sequence shown here is derived from an EMBL/GenBank/DDBJ whole genome shotgun (WGS) entry which is preliminary data.</text>
</comment>
<dbReference type="PANTHER" id="PTHR43179:SF12">
    <property type="entry name" value="GALACTOFURANOSYLTRANSFERASE GLFT2"/>
    <property type="match status" value="1"/>
</dbReference>
<evidence type="ECO:0000259" key="5">
    <source>
        <dbReference type="Pfam" id="PF00535"/>
    </source>
</evidence>
<dbReference type="GO" id="GO:0016757">
    <property type="term" value="F:glycosyltransferase activity"/>
    <property type="evidence" value="ECO:0007669"/>
    <property type="project" value="UniProtKB-KW"/>
</dbReference>
<evidence type="ECO:0000313" key="7">
    <source>
        <dbReference type="Proteomes" id="UP000177905"/>
    </source>
</evidence>
<proteinExistence type="inferred from homology"/>
<feature type="domain" description="Glycosyltransferase 2-like" evidence="5">
    <location>
        <begin position="15"/>
        <end position="186"/>
    </location>
</feature>
<name>A0A1F4S3V7_UNCSA</name>
<keyword evidence="3" id="KW-0328">Glycosyltransferase</keyword>
<sequence length="305" mass="35321">MKSNNYPKVITILLNWNQEKDTTECLNSLKNITYPNNTVILVDNGSKDGSQDNIQKKFPDVEVIRNAFNVGFAEGNNIGIRKALKVNCDFILLLNNDTVLEPDFLDILINAAKENNEAGIFSPQIMFYNNKDKIWFIGGGYMPVMKKPFHFYYNQKDLGQVQNNSETQWVSGCCMLIRKKVIEKIGFLDSDYFNNYEDVDFCRRAQSAGFKIMVVPEAKIYHKFAASMGGKFSPFYTYFRTRNNLLFFKKTKQYLPLLLNFMVFPAYSFLQSIRRYDLTGIKSTFYAVRDFVFNKTGRGSIEKLK</sequence>
<evidence type="ECO:0000256" key="2">
    <source>
        <dbReference type="ARBA" id="ARBA00006739"/>
    </source>
</evidence>
<dbReference type="Pfam" id="PF00535">
    <property type="entry name" value="Glycos_transf_2"/>
    <property type="match status" value="1"/>
</dbReference>
<organism evidence="6 7">
    <name type="scientific">candidate division WOR-1 bacterium RIFOXYB2_FULL_36_35</name>
    <dbReference type="NCBI Taxonomy" id="1802578"/>
    <lineage>
        <taxon>Bacteria</taxon>
        <taxon>Bacillati</taxon>
        <taxon>Saganbacteria</taxon>
    </lineage>
</organism>
<reference evidence="6 7" key="1">
    <citation type="journal article" date="2016" name="Nat. Commun.">
        <title>Thousands of microbial genomes shed light on interconnected biogeochemical processes in an aquifer system.</title>
        <authorList>
            <person name="Anantharaman K."/>
            <person name="Brown C.T."/>
            <person name="Hug L.A."/>
            <person name="Sharon I."/>
            <person name="Castelle C.J."/>
            <person name="Probst A.J."/>
            <person name="Thomas B.C."/>
            <person name="Singh A."/>
            <person name="Wilkins M.J."/>
            <person name="Karaoz U."/>
            <person name="Brodie E.L."/>
            <person name="Williams K.H."/>
            <person name="Hubbard S.S."/>
            <person name="Banfield J.F."/>
        </authorList>
    </citation>
    <scope>NUCLEOTIDE SEQUENCE [LARGE SCALE GENOMIC DNA]</scope>
</reference>
<comment type="similarity">
    <text evidence="2">Belongs to the glycosyltransferase 2 family.</text>
</comment>